<reference evidence="1" key="1">
    <citation type="journal article" date="2020" name="Ecol. Evol.">
        <title>Genome structure and content of the rice root-knot nematode (Meloidogyne graminicola).</title>
        <authorList>
            <person name="Phan N.T."/>
            <person name="Danchin E.G.J."/>
            <person name="Klopp C."/>
            <person name="Perfus-Barbeoch L."/>
            <person name="Kozlowski D.K."/>
            <person name="Koutsovoulos G.D."/>
            <person name="Lopez-Roques C."/>
            <person name="Bouchez O."/>
            <person name="Zahm M."/>
            <person name="Besnard G."/>
            <person name="Bellafiore S."/>
        </authorList>
    </citation>
    <scope>NUCLEOTIDE SEQUENCE</scope>
    <source>
        <strain evidence="1">VN-18</strain>
    </source>
</reference>
<accession>A0A8T0A3K6</accession>
<organism evidence="1 2">
    <name type="scientific">Meloidogyne graminicola</name>
    <dbReference type="NCBI Taxonomy" id="189291"/>
    <lineage>
        <taxon>Eukaryota</taxon>
        <taxon>Metazoa</taxon>
        <taxon>Ecdysozoa</taxon>
        <taxon>Nematoda</taxon>
        <taxon>Chromadorea</taxon>
        <taxon>Rhabditida</taxon>
        <taxon>Tylenchina</taxon>
        <taxon>Tylenchomorpha</taxon>
        <taxon>Tylenchoidea</taxon>
        <taxon>Meloidogynidae</taxon>
        <taxon>Meloidogyninae</taxon>
        <taxon>Meloidogyne</taxon>
    </lineage>
</organism>
<dbReference type="EMBL" id="JABEBT010000002">
    <property type="protein sequence ID" value="KAF7639988.1"/>
    <property type="molecule type" value="Genomic_DNA"/>
</dbReference>
<keyword evidence="2" id="KW-1185">Reference proteome</keyword>
<protein>
    <submittedName>
        <fullName evidence="1">Uncharacterized protein</fullName>
    </submittedName>
</protein>
<evidence type="ECO:0000313" key="1">
    <source>
        <dbReference type="EMBL" id="KAF7639988.1"/>
    </source>
</evidence>
<gene>
    <name evidence="1" type="ORF">Mgra_00000431</name>
</gene>
<dbReference type="AlphaFoldDB" id="A0A8T0A3K6"/>
<comment type="caution">
    <text evidence="1">The sequence shown here is derived from an EMBL/GenBank/DDBJ whole genome shotgun (WGS) entry which is preliminary data.</text>
</comment>
<sequence>MANSSDSVTSDESFAPAIHTANEVAELLHLGQDFASYLEKQPYSEDDPIVVFDFLNLKEEQKLLIFNVLTSMRNIGGKMTVFATLVGTYGNVFKFATLDLYNLARRELLCNYSWLFFYPSDFNGPKTQFSAVPTVTSVVITFYSEKKFEVHDWQFFELA</sequence>
<evidence type="ECO:0000313" key="2">
    <source>
        <dbReference type="Proteomes" id="UP000605970"/>
    </source>
</evidence>
<proteinExistence type="predicted"/>
<name>A0A8T0A3K6_9BILA</name>
<dbReference type="Proteomes" id="UP000605970">
    <property type="component" value="Unassembled WGS sequence"/>
</dbReference>